<evidence type="ECO:0000256" key="1">
    <source>
        <dbReference type="ARBA" id="ARBA00004496"/>
    </source>
</evidence>
<dbReference type="GO" id="GO:0016020">
    <property type="term" value="C:membrane"/>
    <property type="evidence" value="ECO:0007669"/>
    <property type="project" value="TreeGrafter"/>
</dbReference>
<comment type="catalytic activity">
    <reaction evidence="9 16">
        <text>L-glutamate + NH4(+) + ATP = L-glutamine + ADP + phosphate + H(+)</text>
        <dbReference type="Rhea" id="RHEA:16169"/>
        <dbReference type="ChEBI" id="CHEBI:15378"/>
        <dbReference type="ChEBI" id="CHEBI:28938"/>
        <dbReference type="ChEBI" id="CHEBI:29985"/>
        <dbReference type="ChEBI" id="CHEBI:30616"/>
        <dbReference type="ChEBI" id="CHEBI:43474"/>
        <dbReference type="ChEBI" id="CHEBI:58359"/>
        <dbReference type="ChEBI" id="CHEBI:456216"/>
        <dbReference type="EC" id="6.3.1.2"/>
    </reaction>
</comment>
<dbReference type="STRING" id="469383.Cwoe_0448"/>
<comment type="cofactor">
    <cofactor evidence="12">
        <name>Mg(2+)</name>
        <dbReference type="ChEBI" id="CHEBI:18420"/>
    </cofactor>
    <text evidence="12">Binds 2 Mg(2+) ions per subunit.</text>
</comment>
<dbReference type="Gene3D" id="3.10.20.70">
    <property type="entry name" value="Glutamine synthetase, N-terminal domain"/>
    <property type="match status" value="1"/>
</dbReference>
<keyword evidence="5" id="KW-0963">Cytoplasm</keyword>
<dbReference type="GO" id="GO:0019740">
    <property type="term" value="P:nitrogen utilization"/>
    <property type="evidence" value="ECO:0007669"/>
    <property type="project" value="TreeGrafter"/>
</dbReference>
<dbReference type="InterPro" id="IPR004809">
    <property type="entry name" value="Gln_synth_I"/>
</dbReference>
<feature type="binding site" evidence="11">
    <location>
        <position position="355"/>
    </location>
    <ligand>
        <name>ATP</name>
        <dbReference type="ChEBI" id="CHEBI:30616"/>
    </ligand>
</feature>
<dbReference type="InterPro" id="IPR027303">
    <property type="entry name" value="Gln_synth_gly_rich_site"/>
</dbReference>
<dbReference type="SUPFAM" id="SSF54368">
    <property type="entry name" value="Glutamine synthetase, N-terminal domain"/>
    <property type="match status" value="1"/>
</dbReference>
<evidence type="ECO:0000256" key="5">
    <source>
        <dbReference type="ARBA" id="ARBA00022490"/>
    </source>
</evidence>
<dbReference type="GO" id="GO:0006542">
    <property type="term" value="P:glutamine biosynthetic process"/>
    <property type="evidence" value="ECO:0007669"/>
    <property type="project" value="InterPro"/>
</dbReference>
<evidence type="ECO:0000256" key="10">
    <source>
        <dbReference type="PIRSR" id="PIRSR604809-1"/>
    </source>
</evidence>
<dbReference type="eggNOG" id="COG0174">
    <property type="taxonomic scope" value="Bacteria"/>
</dbReference>
<feature type="binding site" evidence="10">
    <location>
        <position position="337"/>
    </location>
    <ligand>
        <name>L-glutamate</name>
        <dbReference type="ChEBI" id="CHEBI:29985"/>
    </ligand>
</feature>
<reference evidence="20" key="2">
    <citation type="submission" date="2010-01" db="EMBL/GenBank/DDBJ databases">
        <title>The complete genome of Conexibacter woesei DSM 14684.</title>
        <authorList>
            <consortium name="US DOE Joint Genome Institute (JGI-PGF)"/>
            <person name="Lucas S."/>
            <person name="Copeland A."/>
            <person name="Lapidus A."/>
            <person name="Glavina del Rio T."/>
            <person name="Dalin E."/>
            <person name="Tice H."/>
            <person name="Bruce D."/>
            <person name="Goodwin L."/>
            <person name="Pitluck S."/>
            <person name="Kyrpides N."/>
            <person name="Mavromatis K."/>
            <person name="Ivanova N."/>
            <person name="Mikhailova N."/>
            <person name="Chertkov O."/>
            <person name="Brettin T."/>
            <person name="Detter J.C."/>
            <person name="Han C."/>
            <person name="Larimer F."/>
            <person name="Land M."/>
            <person name="Hauser L."/>
            <person name="Markowitz V."/>
            <person name="Cheng J.-F."/>
            <person name="Hugenholtz P."/>
            <person name="Woyke T."/>
            <person name="Wu D."/>
            <person name="Pukall R."/>
            <person name="Steenblock K."/>
            <person name="Schneider S."/>
            <person name="Klenk H.-P."/>
            <person name="Eisen J.A."/>
        </authorList>
    </citation>
    <scope>NUCLEOTIDE SEQUENCE [LARGE SCALE GENOMIC DNA]</scope>
    <source>
        <strain evidence="20">DSM 14684 / CIP 108061 / JCM 11494 / NBRC 100937 / ID131577</strain>
    </source>
</reference>
<evidence type="ECO:0000256" key="6">
    <source>
        <dbReference type="ARBA" id="ARBA00022598"/>
    </source>
</evidence>
<evidence type="ECO:0000256" key="4">
    <source>
        <dbReference type="ARBA" id="ARBA00021364"/>
    </source>
</evidence>
<dbReference type="SUPFAM" id="SSF55931">
    <property type="entry name" value="Glutamine synthetase/guanido kinase"/>
    <property type="match status" value="1"/>
</dbReference>
<dbReference type="InterPro" id="IPR008147">
    <property type="entry name" value="Gln_synt_N"/>
</dbReference>
<evidence type="ECO:0000259" key="17">
    <source>
        <dbReference type="PROSITE" id="PS51986"/>
    </source>
</evidence>
<name>D3F7B3_CONWI</name>
<comment type="similarity">
    <text evidence="2 14 15">Belongs to the glutamine synthetase family.</text>
</comment>
<dbReference type="KEGG" id="cwo:Cwoe_0448"/>
<evidence type="ECO:0000256" key="13">
    <source>
        <dbReference type="PIRSR" id="PIRSR604809-50"/>
    </source>
</evidence>
<feature type="binding site" evidence="12">
    <location>
        <position position="374"/>
    </location>
    <ligand>
        <name>Mg(2+)</name>
        <dbReference type="ChEBI" id="CHEBI:18420"/>
        <label>1</label>
    </ligand>
</feature>
<evidence type="ECO:0000256" key="12">
    <source>
        <dbReference type="PIRSR" id="PIRSR604809-3"/>
    </source>
</evidence>
<dbReference type="AlphaFoldDB" id="D3F7B3"/>
<keyword evidence="6 16" id="KW-0436">Ligase</keyword>
<feature type="binding site" evidence="10">
    <location>
        <begin position="279"/>
        <end position="280"/>
    </location>
    <ligand>
        <name>L-glutamate</name>
        <dbReference type="ChEBI" id="CHEBI:29985"/>
    </ligand>
</feature>
<feature type="binding site" evidence="12">
    <location>
        <position position="227"/>
    </location>
    <ligand>
        <name>Mg(2+)</name>
        <dbReference type="ChEBI" id="CHEBI:18420"/>
        <label>2</label>
    </ligand>
</feature>
<feature type="binding site" evidence="11">
    <location>
        <position position="222"/>
    </location>
    <ligand>
        <name>ATP</name>
        <dbReference type="ChEBI" id="CHEBI:30616"/>
    </ligand>
</feature>
<evidence type="ECO:0000256" key="15">
    <source>
        <dbReference type="RuleBase" id="RU000384"/>
    </source>
</evidence>
<accession>D3F7B3</accession>
<sequence length="485" mass="53510">MSDLHSQGAGPDDVAAFAREHDARLVDLKFTDLPGTWQHFAVAARELEEDLLTAGAGFDGSSIRGFQSIDESDMLLVPDPSTAVIDPFHEQPTLSLVCDVRDPATGAPYSRDPRHVARKAERHLAASGVADTAFFGPEAEFYVFDHVAYAQQANRAFYEVDSGEGFWNAGAGFSSNGERLTPNLASRNRSQQGYFPAPPLDTLADLRGRMALTLERMGVVVEVHHHEVGGPGQAEIDLRFLPLLQMADAVQLYKYVVRNVARRAGKTATFMPKPIFAENGSGMHTHQSLWRAGETLMFDADGYGLLSELARHYVGGLLAHAPALLAFSAPTTNSYKRLVPGYEAPVSLLYSQRNRSAAVRVPVYFSSPKSKRVEFRSPDPTANPYLAFAAMLMAGLDGIRHRTEPPDPVDANLYELPPERQQSIRQAPTSLDAVLDALEADRDFLLDGDVFTRDLLDAYVAHKRAEIDEVRLRPHPWEFALYYDS</sequence>
<feature type="binding site" evidence="12">
    <location>
        <position position="138"/>
    </location>
    <ligand>
        <name>Mg(2+)</name>
        <dbReference type="ChEBI" id="CHEBI:18420"/>
        <label>1</label>
    </ligand>
</feature>
<dbReference type="InterPro" id="IPR014746">
    <property type="entry name" value="Gln_synth/guanido_kin_cat_dom"/>
</dbReference>
<dbReference type="PROSITE" id="PS51986">
    <property type="entry name" value="GS_BETA_GRASP"/>
    <property type="match status" value="1"/>
</dbReference>
<dbReference type="Gene3D" id="3.30.590.10">
    <property type="entry name" value="Glutamine synthetase/guanido kinase, catalytic domain"/>
    <property type="match status" value="1"/>
</dbReference>
<dbReference type="PROSITE" id="PS00181">
    <property type="entry name" value="GLNA_ATP"/>
    <property type="match status" value="1"/>
</dbReference>
<reference evidence="19 20" key="1">
    <citation type="journal article" date="2010" name="Stand. Genomic Sci.">
        <title>Complete genome sequence of Conexibacter woesei type strain (ID131577).</title>
        <authorList>
            <person name="Pukall R."/>
            <person name="Lapidus A."/>
            <person name="Glavina Del Rio T."/>
            <person name="Copeland A."/>
            <person name="Tice H."/>
            <person name="Cheng J.-F."/>
            <person name="Lucas S."/>
            <person name="Chen F."/>
            <person name="Nolan M."/>
            <person name="Bruce D."/>
            <person name="Goodwin L."/>
            <person name="Pitluck S."/>
            <person name="Mavromatis K."/>
            <person name="Ivanova N."/>
            <person name="Ovchinnikova G."/>
            <person name="Pati A."/>
            <person name="Chen A."/>
            <person name="Palaniappan K."/>
            <person name="Land M."/>
            <person name="Hauser L."/>
            <person name="Chang Y.-J."/>
            <person name="Jeffries C.D."/>
            <person name="Chain P."/>
            <person name="Meincke L."/>
            <person name="Sims D."/>
            <person name="Brettin T."/>
            <person name="Detter J.C."/>
            <person name="Rohde M."/>
            <person name="Goeker M."/>
            <person name="Bristow J."/>
            <person name="Eisen J.A."/>
            <person name="Markowitz V."/>
            <person name="Kyrpides N.C."/>
            <person name="Klenk H.-P."/>
            <person name="Hugenholtz P."/>
        </authorList>
    </citation>
    <scope>NUCLEOTIDE SEQUENCE [LARGE SCALE GENOMIC DNA]</scope>
    <source>
        <strain evidence="20">DSM 14684 / CIP 108061 / JCM 11494 / NBRC 100937 / ID131577</strain>
    </source>
</reference>
<feature type="domain" description="GS beta-grasp" evidence="17">
    <location>
        <begin position="21"/>
        <end position="105"/>
    </location>
</feature>
<protein>
    <recommendedName>
        <fullName evidence="4 16">Glutamine synthetase</fullName>
        <ecNumber evidence="3 16">6.3.1.2</ecNumber>
    </recommendedName>
</protein>
<keyword evidence="20" id="KW-1185">Reference proteome</keyword>
<feature type="binding site" evidence="11">
    <location>
        <begin position="286"/>
        <end position="288"/>
    </location>
    <ligand>
        <name>ATP</name>
        <dbReference type="ChEBI" id="CHEBI:30616"/>
    </ligand>
</feature>
<evidence type="ECO:0000256" key="2">
    <source>
        <dbReference type="ARBA" id="ARBA00009897"/>
    </source>
</evidence>
<feature type="binding site" evidence="12">
    <location>
        <position position="284"/>
    </location>
    <ligand>
        <name>Mg(2+)</name>
        <dbReference type="ChEBI" id="CHEBI:18420"/>
        <label>1</label>
    </ligand>
</feature>
<evidence type="ECO:0000256" key="7">
    <source>
        <dbReference type="ARBA" id="ARBA00022741"/>
    </source>
</evidence>
<keyword evidence="7 11" id="KW-0547">Nucleotide-binding</keyword>
<feature type="binding site" evidence="12">
    <location>
        <position position="235"/>
    </location>
    <ligand>
        <name>Mg(2+)</name>
        <dbReference type="ChEBI" id="CHEBI:18420"/>
        <label>1</label>
    </ligand>
</feature>
<evidence type="ECO:0000256" key="3">
    <source>
        <dbReference type="ARBA" id="ARBA00012937"/>
    </source>
</evidence>
<dbReference type="NCBIfam" id="TIGR00653">
    <property type="entry name" value="GlnA"/>
    <property type="match status" value="1"/>
</dbReference>
<evidence type="ECO:0000256" key="8">
    <source>
        <dbReference type="ARBA" id="ARBA00022840"/>
    </source>
</evidence>
<dbReference type="Pfam" id="PF03951">
    <property type="entry name" value="Gln-synt_N"/>
    <property type="match status" value="1"/>
</dbReference>
<dbReference type="EMBL" id="CP001854">
    <property type="protein sequence ID" value="ADB48884.1"/>
    <property type="molecule type" value="Genomic_DNA"/>
</dbReference>
<feature type="modified residue" description="O-AMP-tyrosine" evidence="13">
    <location>
        <position position="414"/>
    </location>
</feature>
<evidence type="ECO:0000256" key="9">
    <source>
        <dbReference type="ARBA" id="ARBA00049436"/>
    </source>
</evidence>
<dbReference type="Pfam" id="PF00120">
    <property type="entry name" value="Gln-synt_C"/>
    <property type="match status" value="1"/>
</dbReference>
<gene>
    <name evidence="19" type="ordered locus">Cwoe_0448</name>
</gene>
<dbReference type="GO" id="GO:0046872">
    <property type="term" value="F:metal ion binding"/>
    <property type="evidence" value="ECO:0007669"/>
    <property type="project" value="UniProtKB-KW"/>
</dbReference>
<dbReference type="InterPro" id="IPR027302">
    <property type="entry name" value="Gln_synth_N_conserv_site"/>
</dbReference>
<evidence type="ECO:0000313" key="19">
    <source>
        <dbReference type="EMBL" id="ADB48884.1"/>
    </source>
</evidence>
<dbReference type="HOGENOM" id="CLU_017290_1_2_11"/>
<dbReference type="PANTHER" id="PTHR43407">
    <property type="entry name" value="GLUTAMINE SYNTHETASE"/>
    <property type="match status" value="1"/>
</dbReference>
<evidence type="ECO:0000256" key="11">
    <source>
        <dbReference type="PIRSR" id="PIRSR604809-2"/>
    </source>
</evidence>
<keyword evidence="12" id="KW-0460">Magnesium</keyword>
<dbReference type="GO" id="GO:0005737">
    <property type="term" value="C:cytoplasm"/>
    <property type="evidence" value="ECO:0007669"/>
    <property type="project" value="UniProtKB-SubCell"/>
</dbReference>
<keyword evidence="12" id="KW-0479">Metal-binding</keyword>
<evidence type="ECO:0000256" key="14">
    <source>
        <dbReference type="PROSITE-ProRule" id="PRU01330"/>
    </source>
</evidence>
<feature type="binding site" evidence="12">
    <location>
        <position position="140"/>
    </location>
    <ligand>
        <name>Mg(2+)</name>
        <dbReference type="ChEBI" id="CHEBI:18420"/>
        <label>1</label>
    </ligand>
</feature>
<dbReference type="PROSITE" id="PS51987">
    <property type="entry name" value="GS_CATALYTIC"/>
    <property type="match status" value="1"/>
</dbReference>
<evidence type="ECO:0000313" key="20">
    <source>
        <dbReference type="Proteomes" id="UP000008229"/>
    </source>
</evidence>
<dbReference type="InterPro" id="IPR008146">
    <property type="entry name" value="Gln_synth_cat_dom"/>
</dbReference>
<comment type="subcellular location">
    <subcellularLocation>
        <location evidence="1">Cytoplasm</location>
    </subcellularLocation>
</comment>
<organism evidence="19 20">
    <name type="scientific">Conexibacter woesei (strain DSM 14684 / CCUG 47730 / CIP 108061 / JCM 11494 / NBRC 100937 / ID131577)</name>
    <dbReference type="NCBI Taxonomy" id="469383"/>
    <lineage>
        <taxon>Bacteria</taxon>
        <taxon>Bacillati</taxon>
        <taxon>Actinomycetota</taxon>
        <taxon>Thermoleophilia</taxon>
        <taxon>Solirubrobacterales</taxon>
        <taxon>Conexibacteraceae</taxon>
        <taxon>Conexibacter</taxon>
    </lineage>
</organism>
<feature type="domain" description="GS catalytic" evidence="18">
    <location>
        <begin position="113"/>
        <end position="485"/>
    </location>
</feature>
<evidence type="ECO:0000259" key="18">
    <source>
        <dbReference type="PROSITE" id="PS51987"/>
    </source>
</evidence>
<dbReference type="PANTHER" id="PTHR43407:SF1">
    <property type="entry name" value="LENGSIN"/>
    <property type="match status" value="1"/>
</dbReference>
<dbReference type="InterPro" id="IPR036651">
    <property type="entry name" value="Gln_synt_N_sf"/>
</dbReference>
<keyword evidence="13" id="KW-0597">Phosphoprotein</keyword>
<dbReference type="PROSITE" id="PS00180">
    <property type="entry name" value="GLNA_1"/>
    <property type="match status" value="1"/>
</dbReference>
<dbReference type="EC" id="6.3.1.2" evidence="3 16"/>
<feature type="binding site" evidence="10">
    <location>
        <position position="376"/>
    </location>
    <ligand>
        <name>L-glutamate</name>
        <dbReference type="ChEBI" id="CHEBI:29985"/>
    </ligand>
</feature>
<dbReference type="Proteomes" id="UP000008229">
    <property type="component" value="Chromosome"/>
</dbReference>
<feature type="binding site" evidence="11">
    <location>
        <position position="369"/>
    </location>
    <ligand>
        <name>ATP</name>
        <dbReference type="ChEBI" id="CHEBI:30616"/>
    </ligand>
</feature>
<evidence type="ECO:0000256" key="16">
    <source>
        <dbReference type="RuleBase" id="RU004356"/>
    </source>
</evidence>
<feature type="binding site" evidence="10">
    <location>
        <position position="355"/>
    </location>
    <ligand>
        <name>L-glutamate</name>
        <dbReference type="ChEBI" id="CHEBI:29985"/>
    </ligand>
</feature>
<keyword evidence="8 11" id="KW-0067">ATP-binding</keyword>
<dbReference type="RefSeq" id="WP_012931937.1">
    <property type="nucleotide sequence ID" value="NC_013739.1"/>
</dbReference>
<feature type="binding site" evidence="10">
    <location>
        <position position="343"/>
    </location>
    <ligand>
        <name>L-glutamate</name>
        <dbReference type="ChEBI" id="CHEBI:29985"/>
    </ligand>
</feature>
<proteinExistence type="inferred from homology"/>
<dbReference type="GO" id="GO:0004356">
    <property type="term" value="F:glutamine synthetase activity"/>
    <property type="evidence" value="ECO:0007669"/>
    <property type="project" value="UniProtKB-EC"/>
</dbReference>
<dbReference type="GO" id="GO:0005524">
    <property type="term" value="F:ATP binding"/>
    <property type="evidence" value="ECO:0007669"/>
    <property type="project" value="UniProtKB-KW"/>
</dbReference>
<dbReference type="SMART" id="SM01230">
    <property type="entry name" value="Gln-synt_C"/>
    <property type="match status" value="1"/>
</dbReference>